<comment type="caution">
    <text evidence="11">The sequence shown here is derived from an EMBL/GenBank/DDBJ whole genome shotgun (WGS) entry which is preliminary data.</text>
</comment>
<dbReference type="InterPro" id="IPR006334">
    <property type="entry name" value="Glut_cys_ligase"/>
</dbReference>
<evidence type="ECO:0000256" key="3">
    <source>
        <dbReference type="ARBA" id="ARBA00022598"/>
    </source>
</evidence>
<dbReference type="InterPro" id="IPR014746">
    <property type="entry name" value="Gln_synth/guanido_kin_cat_dom"/>
</dbReference>
<comment type="pathway">
    <text evidence="1 9">Sulfur metabolism; glutathione biosynthesis; glutathione from L-cysteine and L-glutamate: step 1/2.</text>
</comment>
<proteinExistence type="inferred from homology"/>
<dbReference type="InterPro" id="IPR007370">
    <property type="entry name" value="Glu_cys_ligase"/>
</dbReference>
<dbReference type="UniPathway" id="UPA00142">
    <property type="reaction ID" value="UER00209"/>
</dbReference>
<sequence length="99" mass="11285">MVGIMIKNFDNKLVNFLLQDKNTELAYLANVGLEKENIRVDKNGRLALTPHTKAFGNKLHNPYIKTDLSESQIEVITPVCNSIENVYQILDDPAGFRFY</sequence>
<dbReference type="GO" id="GO:0005524">
    <property type="term" value="F:ATP binding"/>
    <property type="evidence" value="ECO:0007669"/>
    <property type="project" value="UniProtKB-KW"/>
</dbReference>
<protein>
    <recommendedName>
        <fullName evidence="2 9">Glutamate--cysteine ligase</fullName>
        <ecNumber evidence="2 9">6.3.2.2</ecNumber>
    </recommendedName>
</protein>
<evidence type="ECO:0000259" key="10">
    <source>
        <dbReference type="Pfam" id="PF04262"/>
    </source>
</evidence>
<name>A0A226BXG4_9FIRM</name>
<evidence type="ECO:0000256" key="9">
    <source>
        <dbReference type="RuleBase" id="RU004391"/>
    </source>
</evidence>
<dbReference type="EC" id="6.3.2.2" evidence="2 9"/>
<keyword evidence="5" id="KW-0547">Nucleotide-binding</keyword>
<dbReference type="Proteomes" id="UP000214588">
    <property type="component" value="Unassembled WGS sequence"/>
</dbReference>
<dbReference type="SUPFAM" id="SSF55931">
    <property type="entry name" value="Glutamine synthetase/guanido kinase"/>
    <property type="match status" value="1"/>
</dbReference>
<evidence type="ECO:0000256" key="7">
    <source>
        <dbReference type="ARBA" id="ARBA00048819"/>
    </source>
</evidence>
<reference evidence="11 12" key="1">
    <citation type="submission" date="2017-06" db="EMBL/GenBank/DDBJ databases">
        <title>Draft Genome Sequence of Natranaerobius trueperi halophilic, alkalithermophilic bacteria from soda lakes.</title>
        <authorList>
            <person name="Zhao B."/>
        </authorList>
    </citation>
    <scope>NUCLEOTIDE SEQUENCE [LARGE SCALE GENOMIC DNA]</scope>
    <source>
        <strain evidence="11 12">DSM 18760</strain>
    </source>
</reference>
<dbReference type="Gene3D" id="3.30.590.20">
    <property type="match status" value="1"/>
</dbReference>
<keyword evidence="12" id="KW-1185">Reference proteome</keyword>
<dbReference type="EMBL" id="NIQC01000035">
    <property type="protein sequence ID" value="OWZ82889.1"/>
    <property type="molecule type" value="Genomic_DNA"/>
</dbReference>
<dbReference type="AlphaFoldDB" id="A0A226BXG4"/>
<dbReference type="GO" id="GO:0046872">
    <property type="term" value="F:metal ion binding"/>
    <property type="evidence" value="ECO:0007669"/>
    <property type="project" value="TreeGrafter"/>
</dbReference>
<evidence type="ECO:0000313" key="12">
    <source>
        <dbReference type="Proteomes" id="UP000214588"/>
    </source>
</evidence>
<evidence type="ECO:0000313" key="11">
    <source>
        <dbReference type="EMBL" id="OWZ82889.1"/>
    </source>
</evidence>
<dbReference type="GO" id="GO:0006750">
    <property type="term" value="P:glutathione biosynthetic process"/>
    <property type="evidence" value="ECO:0007669"/>
    <property type="project" value="UniProtKB-UniPathway"/>
</dbReference>
<keyword evidence="3 8" id="KW-0436">Ligase</keyword>
<comment type="catalytic activity">
    <reaction evidence="7 9">
        <text>L-cysteine + L-glutamate + ATP = gamma-L-glutamyl-L-cysteine + ADP + phosphate + H(+)</text>
        <dbReference type="Rhea" id="RHEA:13285"/>
        <dbReference type="ChEBI" id="CHEBI:15378"/>
        <dbReference type="ChEBI" id="CHEBI:29985"/>
        <dbReference type="ChEBI" id="CHEBI:30616"/>
        <dbReference type="ChEBI" id="CHEBI:35235"/>
        <dbReference type="ChEBI" id="CHEBI:43474"/>
        <dbReference type="ChEBI" id="CHEBI:58173"/>
        <dbReference type="ChEBI" id="CHEBI:456216"/>
        <dbReference type="EC" id="6.3.2.2"/>
    </reaction>
</comment>
<evidence type="ECO:0000256" key="1">
    <source>
        <dbReference type="ARBA" id="ARBA00005006"/>
    </source>
</evidence>
<organism evidence="11 12">
    <name type="scientific">Natranaerobius trueperi</name>
    <dbReference type="NCBI Taxonomy" id="759412"/>
    <lineage>
        <taxon>Bacteria</taxon>
        <taxon>Bacillati</taxon>
        <taxon>Bacillota</taxon>
        <taxon>Clostridia</taxon>
        <taxon>Natranaerobiales</taxon>
        <taxon>Natranaerobiaceae</taxon>
        <taxon>Natranaerobius</taxon>
    </lineage>
</organism>
<keyword evidence="4 8" id="KW-0317">Glutathione biosynthesis</keyword>
<evidence type="ECO:0000256" key="6">
    <source>
        <dbReference type="ARBA" id="ARBA00022840"/>
    </source>
</evidence>
<evidence type="ECO:0000256" key="4">
    <source>
        <dbReference type="ARBA" id="ARBA00022684"/>
    </source>
</evidence>
<feature type="domain" description="Glutamate--cysteine ligase" evidence="10">
    <location>
        <begin position="16"/>
        <end position="92"/>
    </location>
</feature>
<dbReference type="PANTHER" id="PTHR38761:SF1">
    <property type="entry name" value="GLUTAMATE--CYSTEINE LIGASE"/>
    <property type="match status" value="1"/>
</dbReference>
<keyword evidence="6" id="KW-0067">ATP-binding</keyword>
<dbReference type="Pfam" id="PF04262">
    <property type="entry name" value="Glu_cys_ligase"/>
    <property type="match status" value="1"/>
</dbReference>
<evidence type="ECO:0000256" key="8">
    <source>
        <dbReference type="RuleBase" id="RU003544"/>
    </source>
</evidence>
<dbReference type="PANTHER" id="PTHR38761">
    <property type="entry name" value="GLUTAMATE--CYSTEINE LIGASE"/>
    <property type="match status" value="1"/>
</dbReference>
<evidence type="ECO:0000256" key="2">
    <source>
        <dbReference type="ARBA" id="ARBA00012220"/>
    </source>
</evidence>
<evidence type="ECO:0000256" key="5">
    <source>
        <dbReference type="ARBA" id="ARBA00022741"/>
    </source>
</evidence>
<comment type="similarity">
    <text evidence="8">Belongs to the glutamate--cysteine ligase type 1 family.</text>
</comment>
<gene>
    <name evidence="11" type="ORF">CDO51_11685</name>
</gene>
<accession>A0A226BXG4</accession>
<dbReference type="GO" id="GO:0004357">
    <property type="term" value="F:glutamate-cysteine ligase activity"/>
    <property type="evidence" value="ECO:0007669"/>
    <property type="project" value="UniProtKB-EC"/>
</dbReference>
<dbReference type="GO" id="GO:0005829">
    <property type="term" value="C:cytosol"/>
    <property type="evidence" value="ECO:0007669"/>
    <property type="project" value="TreeGrafter"/>
</dbReference>